<evidence type="ECO:0000256" key="3">
    <source>
        <dbReference type="ARBA" id="ARBA00022777"/>
    </source>
</evidence>
<dbReference type="AlphaFoldDB" id="L1I888"/>
<evidence type="ECO:0000256" key="1">
    <source>
        <dbReference type="ARBA" id="ARBA00022679"/>
    </source>
</evidence>
<dbReference type="OrthoDB" id="10252354at2759"/>
<evidence type="ECO:0000256" key="9">
    <source>
        <dbReference type="ARBA" id="ARBA00051693"/>
    </source>
</evidence>
<dbReference type="InterPro" id="IPR000719">
    <property type="entry name" value="Prot_kinase_dom"/>
</dbReference>
<dbReference type="InterPro" id="IPR017441">
    <property type="entry name" value="Protein_kinase_ATP_BS"/>
</dbReference>
<evidence type="ECO:0000256" key="7">
    <source>
        <dbReference type="ARBA" id="ARBA00049014"/>
    </source>
</evidence>
<evidence type="ECO:0000256" key="10">
    <source>
        <dbReference type="PROSITE-ProRule" id="PRU10141"/>
    </source>
</evidence>
<evidence type="ECO:0000313" key="14">
    <source>
        <dbReference type="Proteomes" id="UP000011087"/>
    </source>
</evidence>
<dbReference type="EMBL" id="JH993189">
    <property type="protein sequence ID" value="EKX32443.1"/>
    <property type="molecule type" value="Genomic_DNA"/>
</dbReference>
<dbReference type="eggNOG" id="KOG0581">
    <property type="taxonomic scope" value="Eukaryota"/>
</dbReference>
<keyword evidence="3" id="KW-0418">Kinase</keyword>
<evidence type="ECO:0000256" key="6">
    <source>
        <dbReference type="ARBA" id="ARBA00038999"/>
    </source>
</evidence>
<reference evidence="12 14" key="1">
    <citation type="journal article" date="2012" name="Nature">
        <title>Algal genomes reveal evolutionary mosaicism and the fate of nucleomorphs.</title>
        <authorList>
            <consortium name="DOE Joint Genome Institute"/>
            <person name="Curtis B.A."/>
            <person name="Tanifuji G."/>
            <person name="Burki F."/>
            <person name="Gruber A."/>
            <person name="Irimia M."/>
            <person name="Maruyama S."/>
            <person name="Arias M.C."/>
            <person name="Ball S.G."/>
            <person name="Gile G.H."/>
            <person name="Hirakawa Y."/>
            <person name="Hopkins J.F."/>
            <person name="Kuo A."/>
            <person name="Rensing S.A."/>
            <person name="Schmutz J."/>
            <person name="Symeonidi A."/>
            <person name="Elias M."/>
            <person name="Eveleigh R.J."/>
            <person name="Herman E.K."/>
            <person name="Klute M.J."/>
            <person name="Nakayama T."/>
            <person name="Obornik M."/>
            <person name="Reyes-Prieto A."/>
            <person name="Armbrust E.V."/>
            <person name="Aves S.J."/>
            <person name="Beiko R.G."/>
            <person name="Coutinho P."/>
            <person name="Dacks J.B."/>
            <person name="Durnford D.G."/>
            <person name="Fast N.M."/>
            <person name="Green B.R."/>
            <person name="Grisdale C.J."/>
            <person name="Hempel F."/>
            <person name="Henrissat B."/>
            <person name="Hoppner M.P."/>
            <person name="Ishida K."/>
            <person name="Kim E."/>
            <person name="Koreny L."/>
            <person name="Kroth P.G."/>
            <person name="Liu Y."/>
            <person name="Malik S.B."/>
            <person name="Maier U.G."/>
            <person name="McRose D."/>
            <person name="Mock T."/>
            <person name="Neilson J.A."/>
            <person name="Onodera N.T."/>
            <person name="Poole A.M."/>
            <person name="Pritham E.J."/>
            <person name="Richards T.A."/>
            <person name="Rocap G."/>
            <person name="Roy S.W."/>
            <person name="Sarai C."/>
            <person name="Schaack S."/>
            <person name="Shirato S."/>
            <person name="Slamovits C.H."/>
            <person name="Spencer D.F."/>
            <person name="Suzuki S."/>
            <person name="Worden A.Z."/>
            <person name="Zauner S."/>
            <person name="Barry K."/>
            <person name="Bell C."/>
            <person name="Bharti A.K."/>
            <person name="Crow J.A."/>
            <person name="Grimwood J."/>
            <person name="Kramer R."/>
            <person name="Lindquist E."/>
            <person name="Lucas S."/>
            <person name="Salamov A."/>
            <person name="McFadden G.I."/>
            <person name="Lane C.E."/>
            <person name="Keeling P.J."/>
            <person name="Gray M.W."/>
            <person name="Grigoriev I.V."/>
            <person name="Archibald J.M."/>
        </authorList>
    </citation>
    <scope>NUCLEOTIDE SEQUENCE</scope>
    <source>
        <strain evidence="12 14">CCMP2712</strain>
    </source>
</reference>
<dbReference type="InterPro" id="IPR011009">
    <property type="entry name" value="Kinase-like_dom_sf"/>
</dbReference>
<organism evidence="12">
    <name type="scientific">Guillardia theta (strain CCMP2712)</name>
    <name type="common">Cryptophyte</name>
    <dbReference type="NCBI Taxonomy" id="905079"/>
    <lineage>
        <taxon>Eukaryota</taxon>
        <taxon>Cryptophyceae</taxon>
        <taxon>Pyrenomonadales</taxon>
        <taxon>Geminigeraceae</taxon>
        <taxon>Guillardia</taxon>
    </lineage>
</organism>
<feature type="binding site" evidence="10">
    <location>
        <position position="98"/>
    </location>
    <ligand>
        <name>ATP</name>
        <dbReference type="ChEBI" id="CHEBI:30616"/>
    </ligand>
</feature>
<sequence length="349" mass="38281">MPKKPTVGLAVGSEAGCEGILGGGARSNTFDITASGTFNLDDFKVKSTGIQQTPAGSGPISTLQMSDLQLDDKALGEGASGTVRRALHLPTQRQIALKAINVNDKGKCEQMITELKTLLGAQSRGVCPNLVEFYDAFWSDPVMYIAMELMDAGSLDAALKRCPKPTEEVVSIITRQILQGLHFLHKERHNIHRDLKPGNVLLHSSGVVKLADFGISRAMDNTMAQAETFTGTAIYMSPERMQGKRYSFPADVWAVGLIATECVLGKYPYNVRPDMKYFDLVLTILNQNPPSPGPEYSAEFNEFVAICLHKQEQSRGTCEQLLQHPFILRYAQSPETVVAEWLSGEKMQS</sequence>
<evidence type="ECO:0000259" key="11">
    <source>
        <dbReference type="PROSITE" id="PS50011"/>
    </source>
</evidence>
<dbReference type="GeneID" id="17289183"/>
<dbReference type="HOGENOM" id="CLU_000288_63_23_1"/>
<dbReference type="CDD" id="cd06623">
    <property type="entry name" value="PKc_MAPKK_plant_like"/>
    <property type="match status" value="1"/>
</dbReference>
<proteinExistence type="inferred from homology"/>
<dbReference type="KEGG" id="gtt:GUITHDRAFT_156329"/>
<accession>L1I888</accession>
<dbReference type="EnsemblProtists" id="EKX32443">
    <property type="protein sequence ID" value="EKX32443"/>
    <property type="gene ID" value="GUITHDRAFT_156329"/>
</dbReference>
<keyword evidence="4 10" id="KW-0067">ATP-binding</keyword>
<protein>
    <recommendedName>
        <fullName evidence="6">mitogen-activated protein kinase kinase</fullName>
        <ecNumber evidence="6">2.7.12.2</ecNumber>
    </recommendedName>
</protein>
<dbReference type="PANTHER" id="PTHR48013:SF9">
    <property type="entry name" value="DUAL SPECIFICITY MITOGEN-ACTIVATED PROTEIN KINASE KINASE 5"/>
    <property type="match status" value="1"/>
</dbReference>
<evidence type="ECO:0000313" key="12">
    <source>
        <dbReference type="EMBL" id="EKX32443.1"/>
    </source>
</evidence>
<dbReference type="Proteomes" id="UP000011087">
    <property type="component" value="Unassembled WGS sequence"/>
</dbReference>
<dbReference type="EC" id="2.7.12.2" evidence="6"/>
<gene>
    <name evidence="12" type="ORF">GUITHDRAFT_156329</name>
</gene>
<dbReference type="Pfam" id="PF00069">
    <property type="entry name" value="Pkinase"/>
    <property type="match status" value="1"/>
</dbReference>
<comment type="catalytic activity">
    <reaction evidence="8">
        <text>L-threonyl-[protein] + ATP = O-phospho-L-threonyl-[protein] + ADP + H(+)</text>
        <dbReference type="Rhea" id="RHEA:46608"/>
        <dbReference type="Rhea" id="RHEA-COMP:11060"/>
        <dbReference type="Rhea" id="RHEA-COMP:11605"/>
        <dbReference type="ChEBI" id="CHEBI:15378"/>
        <dbReference type="ChEBI" id="CHEBI:30013"/>
        <dbReference type="ChEBI" id="CHEBI:30616"/>
        <dbReference type="ChEBI" id="CHEBI:61977"/>
        <dbReference type="ChEBI" id="CHEBI:456216"/>
        <dbReference type="EC" id="2.7.12.2"/>
    </reaction>
</comment>
<dbReference type="GO" id="GO:0004708">
    <property type="term" value="F:MAP kinase kinase activity"/>
    <property type="evidence" value="ECO:0007669"/>
    <property type="project" value="UniProtKB-EC"/>
</dbReference>
<evidence type="ECO:0000256" key="4">
    <source>
        <dbReference type="ARBA" id="ARBA00022840"/>
    </source>
</evidence>
<dbReference type="RefSeq" id="XP_005819423.1">
    <property type="nucleotide sequence ID" value="XM_005819366.1"/>
</dbReference>
<dbReference type="Gene3D" id="1.10.510.10">
    <property type="entry name" value="Transferase(Phosphotransferase) domain 1"/>
    <property type="match status" value="1"/>
</dbReference>
<feature type="domain" description="Protein kinase" evidence="11">
    <location>
        <begin position="69"/>
        <end position="327"/>
    </location>
</feature>
<dbReference type="OMA" id="FPYNTWG"/>
<dbReference type="STRING" id="905079.L1I888"/>
<evidence type="ECO:0000256" key="8">
    <source>
        <dbReference type="ARBA" id="ARBA00049299"/>
    </source>
</evidence>
<comment type="catalytic activity">
    <reaction evidence="7">
        <text>L-seryl-[protein] + ATP = O-phospho-L-seryl-[protein] + ADP + H(+)</text>
        <dbReference type="Rhea" id="RHEA:17989"/>
        <dbReference type="Rhea" id="RHEA-COMP:9863"/>
        <dbReference type="Rhea" id="RHEA-COMP:11604"/>
        <dbReference type="ChEBI" id="CHEBI:15378"/>
        <dbReference type="ChEBI" id="CHEBI:29999"/>
        <dbReference type="ChEBI" id="CHEBI:30616"/>
        <dbReference type="ChEBI" id="CHEBI:83421"/>
        <dbReference type="ChEBI" id="CHEBI:456216"/>
        <dbReference type="EC" id="2.7.12.2"/>
    </reaction>
</comment>
<name>L1I888_GUITC</name>
<evidence type="ECO:0000256" key="5">
    <source>
        <dbReference type="ARBA" id="ARBA00038035"/>
    </source>
</evidence>
<keyword evidence="2 10" id="KW-0547">Nucleotide-binding</keyword>
<reference evidence="13" key="3">
    <citation type="submission" date="2015-06" db="UniProtKB">
        <authorList>
            <consortium name="EnsemblProtists"/>
        </authorList>
    </citation>
    <scope>IDENTIFICATION</scope>
</reference>
<dbReference type="SUPFAM" id="SSF56112">
    <property type="entry name" value="Protein kinase-like (PK-like)"/>
    <property type="match status" value="1"/>
</dbReference>
<dbReference type="PROSITE" id="PS50011">
    <property type="entry name" value="PROTEIN_KINASE_DOM"/>
    <property type="match status" value="1"/>
</dbReference>
<reference evidence="14" key="2">
    <citation type="submission" date="2012-11" db="EMBL/GenBank/DDBJ databases">
        <authorList>
            <person name="Kuo A."/>
            <person name="Curtis B.A."/>
            <person name="Tanifuji G."/>
            <person name="Burki F."/>
            <person name="Gruber A."/>
            <person name="Irimia M."/>
            <person name="Maruyama S."/>
            <person name="Arias M.C."/>
            <person name="Ball S.G."/>
            <person name="Gile G.H."/>
            <person name="Hirakawa Y."/>
            <person name="Hopkins J.F."/>
            <person name="Rensing S.A."/>
            <person name="Schmutz J."/>
            <person name="Symeonidi A."/>
            <person name="Elias M."/>
            <person name="Eveleigh R.J."/>
            <person name="Herman E.K."/>
            <person name="Klute M.J."/>
            <person name="Nakayama T."/>
            <person name="Obornik M."/>
            <person name="Reyes-Prieto A."/>
            <person name="Armbrust E.V."/>
            <person name="Aves S.J."/>
            <person name="Beiko R.G."/>
            <person name="Coutinho P."/>
            <person name="Dacks J.B."/>
            <person name="Durnford D.G."/>
            <person name="Fast N.M."/>
            <person name="Green B.R."/>
            <person name="Grisdale C."/>
            <person name="Hempe F."/>
            <person name="Henrissat B."/>
            <person name="Hoppner M.P."/>
            <person name="Ishida K.-I."/>
            <person name="Kim E."/>
            <person name="Koreny L."/>
            <person name="Kroth P.G."/>
            <person name="Liu Y."/>
            <person name="Malik S.-B."/>
            <person name="Maier U.G."/>
            <person name="McRose D."/>
            <person name="Mock T."/>
            <person name="Neilson J.A."/>
            <person name="Onodera N.T."/>
            <person name="Poole A.M."/>
            <person name="Pritham E.J."/>
            <person name="Richards T.A."/>
            <person name="Rocap G."/>
            <person name="Roy S.W."/>
            <person name="Sarai C."/>
            <person name="Schaack S."/>
            <person name="Shirato S."/>
            <person name="Slamovits C.H."/>
            <person name="Spencer D.F."/>
            <person name="Suzuki S."/>
            <person name="Worden A.Z."/>
            <person name="Zauner S."/>
            <person name="Barry K."/>
            <person name="Bell C."/>
            <person name="Bharti A.K."/>
            <person name="Crow J.A."/>
            <person name="Grimwood J."/>
            <person name="Kramer R."/>
            <person name="Lindquist E."/>
            <person name="Lucas S."/>
            <person name="Salamov A."/>
            <person name="McFadden G.I."/>
            <person name="Lane C.E."/>
            <person name="Keeling P.J."/>
            <person name="Gray M.W."/>
            <person name="Grigoriev I.V."/>
            <person name="Archibald J.M."/>
        </authorList>
    </citation>
    <scope>NUCLEOTIDE SEQUENCE</scope>
    <source>
        <strain evidence="14">CCMP2712</strain>
    </source>
</reference>
<comment type="catalytic activity">
    <reaction evidence="9">
        <text>L-tyrosyl-[protein] + ATP = O-phospho-L-tyrosyl-[protein] + ADP + H(+)</text>
        <dbReference type="Rhea" id="RHEA:10596"/>
        <dbReference type="Rhea" id="RHEA-COMP:10136"/>
        <dbReference type="Rhea" id="RHEA-COMP:20101"/>
        <dbReference type="ChEBI" id="CHEBI:15378"/>
        <dbReference type="ChEBI" id="CHEBI:30616"/>
        <dbReference type="ChEBI" id="CHEBI:46858"/>
        <dbReference type="ChEBI" id="CHEBI:61978"/>
        <dbReference type="ChEBI" id="CHEBI:456216"/>
        <dbReference type="EC" id="2.7.12.2"/>
    </reaction>
</comment>
<dbReference type="PaxDb" id="55529-EKX32443"/>
<comment type="similarity">
    <text evidence="5">Belongs to the protein kinase superfamily. STE Ser/Thr protein kinase family. MAP kinase kinase subfamily.</text>
</comment>
<evidence type="ECO:0000256" key="2">
    <source>
        <dbReference type="ARBA" id="ARBA00022741"/>
    </source>
</evidence>
<keyword evidence="1" id="KW-0808">Transferase</keyword>
<dbReference type="SMART" id="SM00220">
    <property type="entry name" value="S_TKc"/>
    <property type="match status" value="1"/>
</dbReference>
<dbReference type="PANTHER" id="PTHR48013">
    <property type="entry name" value="DUAL SPECIFICITY MITOGEN-ACTIVATED PROTEIN KINASE KINASE 5-RELATED"/>
    <property type="match status" value="1"/>
</dbReference>
<dbReference type="PROSITE" id="PS00107">
    <property type="entry name" value="PROTEIN_KINASE_ATP"/>
    <property type="match status" value="1"/>
</dbReference>
<dbReference type="Gene3D" id="3.30.200.20">
    <property type="entry name" value="Phosphorylase Kinase, domain 1"/>
    <property type="match status" value="1"/>
</dbReference>
<evidence type="ECO:0000313" key="13">
    <source>
        <dbReference type="EnsemblProtists" id="EKX32443"/>
    </source>
</evidence>
<dbReference type="GO" id="GO:0005524">
    <property type="term" value="F:ATP binding"/>
    <property type="evidence" value="ECO:0007669"/>
    <property type="project" value="UniProtKB-UniRule"/>
</dbReference>
<keyword evidence="14" id="KW-1185">Reference proteome</keyword>